<protein>
    <submittedName>
        <fullName evidence="1">Uncharacterized protein</fullName>
    </submittedName>
</protein>
<accession>A0A645GRV7</accession>
<organism evidence="1">
    <name type="scientific">bioreactor metagenome</name>
    <dbReference type="NCBI Taxonomy" id="1076179"/>
    <lineage>
        <taxon>unclassified sequences</taxon>
        <taxon>metagenomes</taxon>
        <taxon>ecological metagenomes</taxon>
    </lineage>
</organism>
<dbReference type="AlphaFoldDB" id="A0A645GRV7"/>
<dbReference type="EMBL" id="VSSQ01075853">
    <property type="protein sequence ID" value="MPN26363.1"/>
    <property type="molecule type" value="Genomic_DNA"/>
</dbReference>
<comment type="caution">
    <text evidence="1">The sequence shown here is derived from an EMBL/GenBank/DDBJ whole genome shotgun (WGS) entry which is preliminary data.</text>
</comment>
<name>A0A645GRV7_9ZZZZ</name>
<proteinExistence type="predicted"/>
<gene>
    <name evidence="1" type="ORF">SDC9_173787</name>
</gene>
<evidence type="ECO:0000313" key="1">
    <source>
        <dbReference type="EMBL" id="MPN26363.1"/>
    </source>
</evidence>
<reference evidence="1" key="1">
    <citation type="submission" date="2019-08" db="EMBL/GenBank/DDBJ databases">
        <authorList>
            <person name="Kucharzyk K."/>
            <person name="Murdoch R.W."/>
            <person name="Higgins S."/>
            <person name="Loffler F."/>
        </authorList>
    </citation>
    <scope>NUCLEOTIDE SEQUENCE</scope>
</reference>
<sequence>MEHTVALFILLKLSDHTVIGRGQVYCVFVDGFSAAGQRYALVAALNEAGVKKLFHGFDLLA</sequence>